<evidence type="ECO:0000256" key="3">
    <source>
        <dbReference type="ARBA" id="ARBA00022989"/>
    </source>
</evidence>
<dbReference type="STRING" id="709986.Deima_0610"/>
<reference evidence="6 7" key="1">
    <citation type="journal article" date="2011" name="Stand. Genomic Sci.">
        <title>Complete genome sequence of Deinococcus maricopensis type strain (LB-34).</title>
        <authorList>
            <person name="Pukall R."/>
            <person name="Zeytun A."/>
            <person name="Lucas S."/>
            <person name="Lapidus A."/>
            <person name="Hammon N."/>
            <person name="Deshpande S."/>
            <person name="Nolan M."/>
            <person name="Cheng J.F."/>
            <person name="Pitluck S."/>
            <person name="Liolios K."/>
            <person name="Pagani I."/>
            <person name="Mikhailova N."/>
            <person name="Ivanova N."/>
            <person name="Mavromatis K."/>
            <person name="Pati A."/>
            <person name="Tapia R."/>
            <person name="Han C."/>
            <person name="Goodwin L."/>
            <person name="Chen A."/>
            <person name="Palaniappan K."/>
            <person name="Land M."/>
            <person name="Hauser L."/>
            <person name="Chang Y.J."/>
            <person name="Jeffries C.D."/>
            <person name="Brambilla E.M."/>
            <person name="Rohde M."/>
            <person name="Goker M."/>
            <person name="Detter J.C."/>
            <person name="Woyke T."/>
            <person name="Bristow J."/>
            <person name="Eisen J.A."/>
            <person name="Markowitz V."/>
            <person name="Hugenholtz P."/>
            <person name="Kyrpides N.C."/>
            <person name="Klenk H.P."/>
        </authorList>
    </citation>
    <scope>NUCLEOTIDE SEQUENCE [LARGE SCALE GENOMIC DNA]</scope>
    <source>
        <strain evidence="7">DSM 21211 / LMG 22137 / NRRL B-23946 / LB-34</strain>
    </source>
</reference>
<comment type="subcellular location">
    <subcellularLocation>
        <location evidence="1">Membrane</location>
        <topology evidence="1">Single-pass membrane protein</topology>
    </subcellularLocation>
</comment>
<accession>E8U5C9</accession>
<protein>
    <recommendedName>
        <fullName evidence="8">Metalloprotease</fullName>
    </recommendedName>
</protein>
<dbReference type="GO" id="GO:0016020">
    <property type="term" value="C:membrane"/>
    <property type="evidence" value="ECO:0007669"/>
    <property type="project" value="UniProtKB-SubCell"/>
</dbReference>
<keyword evidence="7" id="KW-1185">Reference proteome</keyword>
<evidence type="ECO:0008006" key="8">
    <source>
        <dbReference type="Google" id="ProtNLM"/>
    </source>
</evidence>
<dbReference type="Proteomes" id="UP000008635">
    <property type="component" value="Chromosome"/>
</dbReference>
<sequence>MDWEKMRESANVNDIRGGGGGLPGGGIAVGGGAAILFAIISLLFGGNPGDVLSQLGNGQSQPRAGTGANDDARRFASKVLGSTEDAWGSIFQKAGRTYDPPRLTLFSGGVNTACGGASSAVGPFYCPADQNVYLDTTFFDELANRFGAGGDFAQAYVIAHEVGHHVQNLLGISDRVEQAQRRAGRAQANALSVRLELQADCFAGIWGRNAAANREYNITQQDVQEAVTAAEAIGDDTLSQGRATPDSFTHGTSAQRERWFLRGFQTGNVDQCDTFNAPQL</sequence>
<dbReference type="PANTHER" id="PTHR30168">
    <property type="entry name" value="PUTATIVE MEMBRANE PROTEIN YPFJ"/>
    <property type="match status" value="1"/>
</dbReference>
<dbReference type="EMBL" id="CP002454">
    <property type="protein sequence ID" value="ADV66268.1"/>
    <property type="molecule type" value="Genomic_DNA"/>
</dbReference>
<dbReference type="PANTHER" id="PTHR30168:SF0">
    <property type="entry name" value="INNER MEMBRANE PROTEIN"/>
    <property type="match status" value="1"/>
</dbReference>
<evidence type="ECO:0000256" key="2">
    <source>
        <dbReference type="ARBA" id="ARBA00022692"/>
    </source>
</evidence>
<keyword evidence="3 5" id="KW-1133">Transmembrane helix</keyword>
<dbReference type="OrthoDB" id="9774900at2"/>
<evidence type="ECO:0000313" key="6">
    <source>
        <dbReference type="EMBL" id="ADV66268.1"/>
    </source>
</evidence>
<reference evidence="7" key="2">
    <citation type="submission" date="2011-01" db="EMBL/GenBank/DDBJ databases">
        <title>The complete genome of Deinococcus maricopensis DSM 21211.</title>
        <authorList>
            <consortium name="US DOE Joint Genome Institute (JGI-PGF)"/>
            <person name="Lucas S."/>
            <person name="Copeland A."/>
            <person name="Lapidus A."/>
            <person name="Goodwin L."/>
            <person name="Pitluck S."/>
            <person name="Kyrpides N."/>
            <person name="Mavromatis K."/>
            <person name="Pagani I."/>
            <person name="Ivanova N."/>
            <person name="Ovchinnikova G."/>
            <person name="Zeytun A."/>
            <person name="Detter J.C."/>
            <person name="Han C."/>
            <person name="Land M."/>
            <person name="Hauser L."/>
            <person name="Markowitz V."/>
            <person name="Cheng J.-F."/>
            <person name="Hugenholtz P."/>
            <person name="Woyke T."/>
            <person name="Wu D."/>
            <person name="Pukall R."/>
            <person name="Gehrich-Schroeter G."/>
            <person name="Brambilla E."/>
            <person name="Klenk H.-P."/>
            <person name="Eisen J.A."/>
        </authorList>
    </citation>
    <scope>NUCLEOTIDE SEQUENCE [LARGE SCALE GENOMIC DNA]</scope>
    <source>
        <strain evidence="7">DSM 21211 / LMG 22137 / NRRL B-23946 / LB-34</strain>
    </source>
</reference>
<dbReference type="KEGG" id="dmr:Deima_0610"/>
<dbReference type="Pfam" id="PF04228">
    <property type="entry name" value="Zn_peptidase"/>
    <property type="match status" value="1"/>
</dbReference>
<dbReference type="HOGENOM" id="CLU_059329_0_0_0"/>
<dbReference type="AlphaFoldDB" id="E8U5C9"/>
<name>E8U5C9_DEIML</name>
<dbReference type="InterPro" id="IPR007343">
    <property type="entry name" value="Uncharacterised_pept_Zn_put"/>
</dbReference>
<evidence type="ECO:0000256" key="4">
    <source>
        <dbReference type="ARBA" id="ARBA00023136"/>
    </source>
</evidence>
<keyword evidence="2 5" id="KW-0812">Transmembrane</keyword>
<feature type="transmembrane region" description="Helical" evidence="5">
    <location>
        <begin position="21"/>
        <end position="44"/>
    </location>
</feature>
<gene>
    <name evidence="6" type="ordered locus">Deima_0610</name>
</gene>
<evidence type="ECO:0000256" key="5">
    <source>
        <dbReference type="SAM" id="Phobius"/>
    </source>
</evidence>
<keyword evidence="4 5" id="KW-0472">Membrane</keyword>
<evidence type="ECO:0000256" key="1">
    <source>
        <dbReference type="ARBA" id="ARBA00004167"/>
    </source>
</evidence>
<dbReference type="eggNOG" id="COG2321">
    <property type="taxonomic scope" value="Bacteria"/>
</dbReference>
<evidence type="ECO:0000313" key="7">
    <source>
        <dbReference type="Proteomes" id="UP000008635"/>
    </source>
</evidence>
<dbReference type="RefSeq" id="WP_013555773.1">
    <property type="nucleotide sequence ID" value="NC_014958.1"/>
</dbReference>
<organism evidence="6 7">
    <name type="scientific">Deinococcus maricopensis (strain DSM 21211 / LMG 22137 / NRRL B-23946 / LB-34)</name>
    <dbReference type="NCBI Taxonomy" id="709986"/>
    <lineage>
        <taxon>Bacteria</taxon>
        <taxon>Thermotogati</taxon>
        <taxon>Deinococcota</taxon>
        <taxon>Deinococci</taxon>
        <taxon>Deinococcales</taxon>
        <taxon>Deinococcaceae</taxon>
        <taxon>Deinococcus</taxon>
    </lineage>
</organism>
<proteinExistence type="predicted"/>